<gene>
    <name evidence="1" type="ORF">A4H34_08090</name>
</gene>
<organism evidence="1 2">
    <name type="scientific">Peptidiphaga gingivicola</name>
    <dbReference type="NCBI Taxonomy" id="2741497"/>
    <lineage>
        <taxon>Bacteria</taxon>
        <taxon>Bacillati</taxon>
        <taxon>Actinomycetota</taxon>
        <taxon>Actinomycetes</taxon>
        <taxon>Actinomycetales</taxon>
        <taxon>Actinomycetaceae</taxon>
        <taxon>Peptidiphaga</taxon>
    </lineage>
</organism>
<evidence type="ECO:0000313" key="1">
    <source>
        <dbReference type="EMBL" id="OAP85631.1"/>
    </source>
</evidence>
<evidence type="ECO:0000313" key="2">
    <source>
        <dbReference type="Proteomes" id="UP000078368"/>
    </source>
</evidence>
<dbReference type="Proteomes" id="UP000078368">
    <property type="component" value="Unassembled WGS sequence"/>
</dbReference>
<keyword evidence="2" id="KW-1185">Reference proteome</keyword>
<reference evidence="1 2" key="1">
    <citation type="submission" date="2016-04" db="EMBL/GenBank/DDBJ databases">
        <title>Peptidophaga gingivicola gen. nov., sp. nov., isolated from human subgingival plaque.</title>
        <authorList>
            <person name="Beall C.J."/>
            <person name="Mokrzan E.M."/>
            <person name="Griffen A.L."/>
            <person name="Leys E.J."/>
        </authorList>
    </citation>
    <scope>NUCLEOTIDE SEQUENCE [LARGE SCALE GENOMIC DNA]</scope>
    <source>
        <strain evidence="1 2">BA112</strain>
    </source>
</reference>
<dbReference type="AlphaFoldDB" id="A0A179B3F8"/>
<comment type="caution">
    <text evidence="1">The sequence shown here is derived from an EMBL/GenBank/DDBJ whole genome shotgun (WGS) entry which is preliminary data.</text>
</comment>
<dbReference type="InterPro" id="IPR047681">
    <property type="entry name" value="PPA1309-like"/>
</dbReference>
<name>A0A179B3F8_9ACTO</name>
<accession>A0A179B3F8</accession>
<proteinExistence type="predicted"/>
<sequence length="175" mass="18809">MRPWHTCGVSEIEQAVKEIEAYVAADGWDGPVRVFSLVDAEAAMAVNSTLAAELPADATGLLSIEQEGLPSSDSIDELLGRLAWPDAVDGAAISLERVTLPPEAEAEIPDDAEEARRFVAADPRREDIRMVVGVLRNGESWCTIRLRSHDSQAEAISGADLVPQMVEALLATFAE</sequence>
<dbReference type="NCBIfam" id="NF040618">
    <property type="entry name" value="PPA1309_fam"/>
    <property type="match status" value="1"/>
</dbReference>
<dbReference type="EMBL" id="LVZK01000002">
    <property type="protein sequence ID" value="OAP85631.1"/>
    <property type="molecule type" value="Genomic_DNA"/>
</dbReference>
<dbReference type="STRING" id="1823756.A4H34_08090"/>
<protein>
    <submittedName>
        <fullName evidence="1">Uncharacterized protein</fullName>
    </submittedName>
</protein>